<dbReference type="PANTHER" id="PTHR33390:SF1">
    <property type="entry name" value="STRESS UP-REGULATED NOD 19 PROTEIN"/>
    <property type="match status" value="1"/>
</dbReference>
<dbReference type="EMBL" id="PKPP01000972">
    <property type="protein sequence ID" value="PWA86880.1"/>
    <property type="molecule type" value="Genomic_DNA"/>
</dbReference>
<comment type="caution">
    <text evidence="1">The sequence shown here is derived from an EMBL/GenBank/DDBJ whole genome shotgun (WGS) entry which is preliminary data.</text>
</comment>
<dbReference type="Pfam" id="PF07712">
    <property type="entry name" value="SURNod19"/>
    <property type="match status" value="1"/>
</dbReference>
<evidence type="ECO:0000313" key="1">
    <source>
        <dbReference type="EMBL" id="PWA86880.1"/>
    </source>
</evidence>
<gene>
    <name evidence="1" type="ORF">CTI12_AA137530</name>
</gene>
<organism evidence="1 2">
    <name type="scientific">Artemisia annua</name>
    <name type="common">Sweet wormwood</name>
    <dbReference type="NCBI Taxonomy" id="35608"/>
    <lineage>
        <taxon>Eukaryota</taxon>
        <taxon>Viridiplantae</taxon>
        <taxon>Streptophyta</taxon>
        <taxon>Embryophyta</taxon>
        <taxon>Tracheophyta</taxon>
        <taxon>Spermatophyta</taxon>
        <taxon>Magnoliopsida</taxon>
        <taxon>eudicotyledons</taxon>
        <taxon>Gunneridae</taxon>
        <taxon>Pentapetalae</taxon>
        <taxon>asterids</taxon>
        <taxon>campanulids</taxon>
        <taxon>Asterales</taxon>
        <taxon>Asteraceae</taxon>
        <taxon>Asteroideae</taxon>
        <taxon>Anthemideae</taxon>
        <taxon>Artemisiinae</taxon>
        <taxon>Artemisia</taxon>
    </lineage>
</organism>
<reference evidence="1 2" key="1">
    <citation type="journal article" date="2018" name="Mol. Plant">
        <title>The genome of Artemisia annua provides insight into the evolution of Asteraceae family and artemisinin biosynthesis.</title>
        <authorList>
            <person name="Shen Q."/>
            <person name="Zhang L."/>
            <person name="Liao Z."/>
            <person name="Wang S."/>
            <person name="Yan T."/>
            <person name="Shi P."/>
            <person name="Liu M."/>
            <person name="Fu X."/>
            <person name="Pan Q."/>
            <person name="Wang Y."/>
            <person name="Lv Z."/>
            <person name="Lu X."/>
            <person name="Zhang F."/>
            <person name="Jiang W."/>
            <person name="Ma Y."/>
            <person name="Chen M."/>
            <person name="Hao X."/>
            <person name="Li L."/>
            <person name="Tang Y."/>
            <person name="Lv G."/>
            <person name="Zhou Y."/>
            <person name="Sun X."/>
            <person name="Brodelius P.E."/>
            <person name="Rose J.K.C."/>
            <person name="Tang K."/>
        </authorList>
    </citation>
    <scope>NUCLEOTIDE SEQUENCE [LARGE SCALE GENOMIC DNA]</scope>
    <source>
        <strain evidence="2">cv. Huhao1</strain>
        <tissue evidence="1">Leaf</tissue>
    </source>
</reference>
<dbReference type="STRING" id="35608.A0A2U1PM95"/>
<evidence type="ECO:0000313" key="2">
    <source>
        <dbReference type="Proteomes" id="UP000245207"/>
    </source>
</evidence>
<dbReference type="PANTHER" id="PTHR33390">
    <property type="entry name" value="STRESS UP-REGULATED NOD 19 PROTEIN"/>
    <property type="match status" value="1"/>
</dbReference>
<dbReference type="Proteomes" id="UP000245207">
    <property type="component" value="Unassembled WGS sequence"/>
</dbReference>
<keyword evidence="2" id="KW-1185">Reference proteome</keyword>
<dbReference type="InterPro" id="IPR011692">
    <property type="entry name" value="Stress_up-reg_Nod19"/>
</dbReference>
<accession>A0A2U1PM95</accession>
<sequence length="99" mass="11133">MKNSSTPDPYGIEVGNPLRVPAGYLEKWKFNIHAIDTCDAIDAMGCTQCRHHPCRQVSLPTVSALRSQNMEKRLVLEVPYQLVQRARNLVQQSQLVSLA</sequence>
<dbReference type="OrthoDB" id="1923469at2759"/>
<proteinExistence type="predicted"/>
<protein>
    <submittedName>
        <fullName evidence="1">Stress up-regulated Nod 19</fullName>
    </submittedName>
</protein>
<dbReference type="AlphaFoldDB" id="A0A2U1PM95"/>
<name>A0A2U1PM95_ARTAN</name>